<proteinExistence type="predicted"/>
<dbReference type="KEGG" id="aeh:Mlg_2560"/>
<evidence type="ECO:0000313" key="3">
    <source>
        <dbReference type="Proteomes" id="UP000001962"/>
    </source>
</evidence>
<evidence type="ECO:0000256" key="1">
    <source>
        <dbReference type="ARBA" id="ARBA00022649"/>
    </source>
</evidence>
<dbReference type="AlphaFoldDB" id="Q0A5I7"/>
<dbReference type="RefSeq" id="WP_011630293.1">
    <property type="nucleotide sequence ID" value="NC_008340.1"/>
</dbReference>
<keyword evidence="3" id="KW-1185">Reference proteome</keyword>
<dbReference type="Proteomes" id="UP000001962">
    <property type="component" value="Chromosome"/>
</dbReference>
<dbReference type="eggNOG" id="COG2026">
    <property type="taxonomic scope" value="Bacteria"/>
</dbReference>
<dbReference type="InterPro" id="IPR007712">
    <property type="entry name" value="RelE/ParE_toxin"/>
</dbReference>
<dbReference type="HOGENOM" id="CLU_185196_0_0_6"/>
<sequence>MWKIFEHRRVAKNLSAAPVEVQKRYEKWKDIVAISGPQGLRSIRGFSDEALSGKWKGFRSSRLNIQYRVIYRVRKNQVLVGVEKVTPHDYGRK</sequence>
<dbReference type="OrthoDB" id="9801102at2"/>
<dbReference type="NCBIfam" id="TIGR02385">
    <property type="entry name" value="RelE_StbE"/>
    <property type="match status" value="1"/>
</dbReference>
<accession>Q0A5I7</accession>
<dbReference type="Gene3D" id="3.30.2310.20">
    <property type="entry name" value="RelE-like"/>
    <property type="match status" value="1"/>
</dbReference>
<evidence type="ECO:0000313" key="2">
    <source>
        <dbReference type="EMBL" id="ABI57900.1"/>
    </source>
</evidence>
<keyword evidence="1" id="KW-1277">Toxin-antitoxin system</keyword>
<dbReference type="InterPro" id="IPR035093">
    <property type="entry name" value="RelE/ParE_toxin_dom_sf"/>
</dbReference>
<reference evidence="3" key="1">
    <citation type="submission" date="2006-08" db="EMBL/GenBank/DDBJ databases">
        <title>Complete sequence of Alkalilimnicola ehrilichei MLHE-1.</title>
        <authorList>
            <person name="Copeland A."/>
            <person name="Lucas S."/>
            <person name="Lapidus A."/>
            <person name="Barry K."/>
            <person name="Detter J.C."/>
            <person name="Glavina del Rio T."/>
            <person name="Hammon N."/>
            <person name="Israni S."/>
            <person name="Dalin E."/>
            <person name="Tice H."/>
            <person name="Pitluck S."/>
            <person name="Sims D."/>
            <person name="Brettin T."/>
            <person name="Bruce D."/>
            <person name="Han C."/>
            <person name="Tapia R."/>
            <person name="Gilna P."/>
            <person name="Schmutz J."/>
            <person name="Larimer F."/>
            <person name="Land M."/>
            <person name="Hauser L."/>
            <person name="Kyrpides N."/>
            <person name="Mikhailova N."/>
            <person name="Oremland R.S."/>
            <person name="Hoeft S.E."/>
            <person name="Switzer-Blum J."/>
            <person name="Kulp T."/>
            <person name="King G."/>
            <person name="Tabita R."/>
            <person name="Witte B."/>
            <person name="Santini J.M."/>
            <person name="Basu P."/>
            <person name="Hollibaugh J.T."/>
            <person name="Xie G."/>
            <person name="Stolz J.F."/>
            <person name="Richardson P."/>
        </authorList>
    </citation>
    <scope>NUCLEOTIDE SEQUENCE [LARGE SCALE GENOMIC DNA]</scope>
    <source>
        <strain evidence="3">ATCC BAA-1101 / DSM 17681 / MLHE-1</strain>
    </source>
</reference>
<dbReference type="SUPFAM" id="SSF143011">
    <property type="entry name" value="RelE-like"/>
    <property type="match status" value="1"/>
</dbReference>
<evidence type="ECO:0008006" key="4">
    <source>
        <dbReference type="Google" id="ProtNLM"/>
    </source>
</evidence>
<organism evidence="2 3">
    <name type="scientific">Alkalilimnicola ehrlichii (strain ATCC BAA-1101 / DSM 17681 / MLHE-1)</name>
    <dbReference type="NCBI Taxonomy" id="187272"/>
    <lineage>
        <taxon>Bacteria</taxon>
        <taxon>Pseudomonadati</taxon>
        <taxon>Pseudomonadota</taxon>
        <taxon>Gammaproteobacteria</taxon>
        <taxon>Chromatiales</taxon>
        <taxon>Ectothiorhodospiraceae</taxon>
        <taxon>Alkalilimnicola</taxon>
    </lineage>
</organism>
<protein>
    <recommendedName>
        <fullName evidence="4">Addiction module toxin</fullName>
    </recommendedName>
</protein>
<dbReference type="EMBL" id="CP000453">
    <property type="protein sequence ID" value="ABI57900.1"/>
    <property type="molecule type" value="Genomic_DNA"/>
</dbReference>
<name>Q0A5I7_ALKEH</name>
<gene>
    <name evidence="2" type="ordered locus">Mlg_2560</name>
</gene>